<sequence length="359" mass="42702">MGRFKNIEIKGLLIKDFEEILLERINEVIKSSDLSKEEVLKKMAPKFEELLFQYEESISTFYLNNHEFNLDDFLKKHFNNQKEIAKQNKESFVAFILYINGCFVIYRKIIERLRRKKIDSILKMTVSLYGLVIRRADEIVNQLLAGYIDGAMIIWRSLYENAIVLLVLALENDNGLADKYFQHSVRNSKRKILSFNKNHKELKFPALPKSTELKLQKGIEKVNKQYGKDFLENEYGWADDLFSGKQKANFMLLEERVEMNRFRPYYILCCEQVHSNFNGLKSFMDGNKIILPRLLQQDFELTKFIDPMQFTISILHEVNDYILYEFSIEEEYNVNVLLMKKVFEKQQKTFDLPKRKNKQ</sequence>
<gene>
    <name evidence="1" type="ORF">SAMN05444410_104206</name>
</gene>
<name>A0A8X8LEK7_9BACT</name>
<dbReference type="RefSeq" id="WP_092723260.1">
    <property type="nucleotide sequence ID" value="NZ_FNNO01000004.1"/>
</dbReference>
<keyword evidence="2" id="KW-1185">Reference proteome</keyword>
<dbReference type="Pfam" id="PF18928">
    <property type="entry name" value="DUF5677"/>
    <property type="match status" value="1"/>
</dbReference>
<dbReference type="Proteomes" id="UP000198711">
    <property type="component" value="Unassembled WGS sequence"/>
</dbReference>
<reference evidence="1 2" key="1">
    <citation type="submission" date="2016-10" db="EMBL/GenBank/DDBJ databases">
        <authorList>
            <person name="Varghese N."/>
            <person name="Submissions S."/>
        </authorList>
    </citation>
    <scope>NUCLEOTIDE SEQUENCE [LARGE SCALE GENOMIC DNA]</scope>
    <source>
        <strain evidence="1 2">DSM 25353</strain>
    </source>
</reference>
<dbReference type="InterPro" id="IPR043733">
    <property type="entry name" value="DUF5677"/>
</dbReference>
<organism evidence="1 2">
    <name type="scientific">Hydrobacter penzbergensis</name>
    <dbReference type="NCBI Taxonomy" id="1235997"/>
    <lineage>
        <taxon>Bacteria</taxon>
        <taxon>Pseudomonadati</taxon>
        <taxon>Bacteroidota</taxon>
        <taxon>Chitinophagia</taxon>
        <taxon>Chitinophagales</taxon>
        <taxon>Chitinophagaceae</taxon>
        <taxon>Hydrobacter</taxon>
    </lineage>
</organism>
<accession>A0A8X8LEK7</accession>
<evidence type="ECO:0000313" key="2">
    <source>
        <dbReference type="Proteomes" id="UP000198711"/>
    </source>
</evidence>
<proteinExistence type="predicted"/>
<protein>
    <submittedName>
        <fullName evidence="1">Uncharacterized protein</fullName>
    </submittedName>
</protein>
<evidence type="ECO:0000313" key="1">
    <source>
        <dbReference type="EMBL" id="SDW64825.1"/>
    </source>
</evidence>
<dbReference type="AlphaFoldDB" id="A0A8X8LEK7"/>
<comment type="caution">
    <text evidence="1">The sequence shown here is derived from an EMBL/GenBank/DDBJ whole genome shotgun (WGS) entry which is preliminary data.</text>
</comment>
<dbReference type="EMBL" id="FNNO01000004">
    <property type="protein sequence ID" value="SDW64825.1"/>
    <property type="molecule type" value="Genomic_DNA"/>
</dbReference>